<comment type="similarity">
    <text evidence="2 9">Belongs to the SLC41A transporter family.</text>
</comment>
<gene>
    <name evidence="11" type="primary">mgtE</name>
    <name evidence="11" type="ORF">SHI21_14815</name>
</gene>
<evidence type="ECO:0000256" key="3">
    <source>
        <dbReference type="ARBA" id="ARBA00022448"/>
    </source>
</evidence>
<dbReference type="InterPro" id="IPR006667">
    <property type="entry name" value="SLC41_membr_dom"/>
</dbReference>
<feature type="domain" description="CBS" evidence="10">
    <location>
        <begin position="182"/>
        <end position="238"/>
    </location>
</feature>
<feature type="transmembrane region" description="Helical" evidence="9">
    <location>
        <begin position="340"/>
        <end position="360"/>
    </location>
</feature>
<accession>A0ABU5VY13</accession>
<feature type="domain" description="CBS" evidence="10">
    <location>
        <begin position="117"/>
        <end position="180"/>
    </location>
</feature>
<dbReference type="Gene3D" id="1.25.60.10">
    <property type="entry name" value="MgtE N-terminal domain-like"/>
    <property type="match status" value="1"/>
</dbReference>
<keyword evidence="3 9" id="KW-0813">Transport</keyword>
<dbReference type="Gene3D" id="1.10.357.20">
    <property type="entry name" value="SLC41 divalent cation transporters, integral membrane domain"/>
    <property type="match status" value="1"/>
</dbReference>
<keyword evidence="6 9" id="KW-1133">Transmembrane helix</keyword>
<evidence type="ECO:0000313" key="11">
    <source>
        <dbReference type="EMBL" id="MEA9357497.1"/>
    </source>
</evidence>
<dbReference type="RefSeq" id="WP_323577522.1">
    <property type="nucleotide sequence ID" value="NZ_JAYGJQ010000002.1"/>
</dbReference>
<evidence type="ECO:0000256" key="9">
    <source>
        <dbReference type="RuleBase" id="RU362011"/>
    </source>
</evidence>
<dbReference type="SUPFAM" id="SSF158791">
    <property type="entry name" value="MgtE N-terminal domain-like"/>
    <property type="match status" value="1"/>
</dbReference>
<dbReference type="Pfam" id="PF00571">
    <property type="entry name" value="CBS"/>
    <property type="match status" value="2"/>
</dbReference>
<comment type="function">
    <text evidence="9">Acts as a magnesium transporter.</text>
</comment>
<dbReference type="InterPro" id="IPR036739">
    <property type="entry name" value="SLC41_membr_dom_sf"/>
</dbReference>
<evidence type="ECO:0000256" key="8">
    <source>
        <dbReference type="PROSITE-ProRule" id="PRU00703"/>
    </source>
</evidence>
<evidence type="ECO:0000256" key="4">
    <source>
        <dbReference type="ARBA" id="ARBA00022692"/>
    </source>
</evidence>
<dbReference type="CDD" id="cd04606">
    <property type="entry name" value="CBS_pair_Mg_transporter"/>
    <property type="match status" value="1"/>
</dbReference>
<evidence type="ECO:0000259" key="10">
    <source>
        <dbReference type="PROSITE" id="PS51371"/>
    </source>
</evidence>
<evidence type="ECO:0000256" key="2">
    <source>
        <dbReference type="ARBA" id="ARBA00009749"/>
    </source>
</evidence>
<dbReference type="InterPro" id="IPR006669">
    <property type="entry name" value="MgtE_transporter"/>
</dbReference>
<evidence type="ECO:0000313" key="12">
    <source>
        <dbReference type="Proteomes" id="UP001302274"/>
    </source>
</evidence>
<comment type="caution">
    <text evidence="11">The sequence shown here is derived from an EMBL/GenBank/DDBJ whole genome shotgun (WGS) entry which is preliminary data.</text>
</comment>
<evidence type="ECO:0000256" key="1">
    <source>
        <dbReference type="ARBA" id="ARBA00004141"/>
    </source>
</evidence>
<evidence type="ECO:0000256" key="6">
    <source>
        <dbReference type="ARBA" id="ARBA00022989"/>
    </source>
</evidence>
<keyword evidence="8" id="KW-0129">CBS domain</keyword>
<dbReference type="InterPro" id="IPR038076">
    <property type="entry name" value="MgtE_N_sf"/>
</dbReference>
<comment type="caution">
    <text evidence="9">Lacks conserved residue(s) required for the propagation of feature annotation.</text>
</comment>
<dbReference type="Pfam" id="PF01769">
    <property type="entry name" value="MgtE"/>
    <property type="match status" value="1"/>
</dbReference>
<dbReference type="Pfam" id="PF03448">
    <property type="entry name" value="MgtE_N"/>
    <property type="match status" value="1"/>
</dbReference>
<dbReference type="InterPro" id="IPR046342">
    <property type="entry name" value="CBS_dom_sf"/>
</dbReference>
<keyword evidence="5 9" id="KW-0460">Magnesium</keyword>
<reference evidence="11 12" key="1">
    <citation type="submission" date="2023-11" db="EMBL/GenBank/DDBJ databases">
        <title>A Novel Polar Bacteriovorax (B. antarcticus) Isolated from the Biocrust in Antarctica.</title>
        <authorList>
            <person name="Mun W."/>
            <person name="Choi S.Y."/>
            <person name="Mitchell R.J."/>
        </authorList>
    </citation>
    <scope>NUCLEOTIDE SEQUENCE [LARGE SCALE GENOMIC DNA]</scope>
    <source>
        <strain evidence="11 12">PP10</strain>
    </source>
</reference>
<keyword evidence="9" id="KW-1003">Cell membrane</keyword>
<keyword evidence="9" id="KW-0479">Metal-binding</keyword>
<proteinExistence type="inferred from homology"/>
<dbReference type="Gene3D" id="3.10.580.10">
    <property type="entry name" value="CBS-domain"/>
    <property type="match status" value="1"/>
</dbReference>
<dbReference type="PANTHER" id="PTHR43773:SF1">
    <property type="entry name" value="MAGNESIUM TRANSPORTER MGTE"/>
    <property type="match status" value="1"/>
</dbReference>
<evidence type="ECO:0000256" key="5">
    <source>
        <dbReference type="ARBA" id="ARBA00022842"/>
    </source>
</evidence>
<dbReference type="InterPro" id="IPR000644">
    <property type="entry name" value="CBS_dom"/>
</dbReference>
<dbReference type="InterPro" id="IPR006668">
    <property type="entry name" value="Mg_transptr_MgtE_intracell_dom"/>
</dbReference>
<protein>
    <recommendedName>
        <fullName evidence="9">Magnesium transporter MgtE</fullName>
    </recommendedName>
</protein>
<comment type="subcellular location">
    <subcellularLocation>
        <location evidence="9">Cell membrane</location>
        <topology evidence="9">Multi-pass membrane protein</topology>
    </subcellularLocation>
    <subcellularLocation>
        <location evidence="1">Membrane</location>
        <topology evidence="1">Multi-pass membrane protein</topology>
    </subcellularLocation>
</comment>
<dbReference type="SUPFAM" id="SSF161093">
    <property type="entry name" value="MgtE membrane domain-like"/>
    <property type="match status" value="1"/>
</dbReference>
<dbReference type="PROSITE" id="PS51371">
    <property type="entry name" value="CBS"/>
    <property type="match status" value="2"/>
</dbReference>
<keyword evidence="7 9" id="KW-0472">Membrane</keyword>
<dbReference type="PANTHER" id="PTHR43773">
    <property type="entry name" value="MAGNESIUM TRANSPORTER MGTE"/>
    <property type="match status" value="1"/>
</dbReference>
<dbReference type="Proteomes" id="UP001302274">
    <property type="component" value="Unassembled WGS sequence"/>
</dbReference>
<organism evidence="11 12">
    <name type="scientific">Bacteriovorax antarcticus</name>
    <dbReference type="NCBI Taxonomy" id="3088717"/>
    <lineage>
        <taxon>Bacteria</taxon>
        <taxon>Pseudomonadati</taxon>
        <taxon>Bdellovibrionota</taxon>
        <taxon>Bacteriovoracia</taxon>
        <taxon>Bacteriovoracales</taxon>
        <taxon>Bacteriovoracaceae</taxon>
        <taxon>Bacteriovorax</taxon>
    </lineage>
</organism>
<feature type="transmembrane region" description="Helical" evidence="9">
    <location>
        <begin position="413"/>
        <end position="436"/>
    </location>
</feature>
<feature type="transmembrane region" description="Helical" evidence="9">
    <location>
        <begin position="372"/>
        <end position="401"/>
    </location>
</feature>
<sequence length="441" mass="49347">MENNLLNDDFSLENLLDNWQSLTHNQREQVFMMLGRIDQEELFINLSSDYQAEIFELIPHAERRSWIRLLAPDDIADLIQNLFDESQAEALRYLDYATLVEVKALLAYAEDEAGGLMNSRFARLRPEMTVEEAIRYLRAQSKSHIETIYYAYVLDRTQILLGVISLRELFLAKAQTTVEENMNTDLVTILQDEDQESISKTFSNHNLLAIPVVDENNVMKGIITVDDVVEVIEEEATEDIQKIGGMEALGEPYLDISLPSMIKKRAGWLMALFIGEMFTATAMSHYEHDIAKAVVLALFIPLVISSGGNSGSQATTLIIRAMALGEVRLRDWWRVLNRELISGVCLGLILGSIGLMRILLWPGKETLYGEHYVLVAVTVACSLVGIVLWGTLAGSMLPFLLRRLGLDPATSSAPFVATLVDVTGLVIYFTVASLFLKGILL</sequence>
<name>A0ABU5VY13_9BACT</name>
<keyword evidence="4 9" id="KW-0812">Transmembrane</keyword>
<dbReference type="SMART" id="SM00116">
    <property type="entry name" value="CBS"/>
    <property type="match status" value="2"/>
</dbReference>
<dbReference type="SUPFAM" id="SSF54631">
    <property type="entry name" value="CBS-domain pair"/>
    <property type="match status" value="1"/>
</dbReference>
<dbReference type="NCBIfam" id="TIGR00400">
    <property type="entry name" value="mgtE"/>
    <property type="match status" value="1"/>
</dbReference>
<evidence type="ECO:0000256" key="7">
    <source>
        <dbReference type="ARBA" id="ARBA00023136"/>
    </source>
</evidence>
<dbReference type="SMART" id="SM00924">
    <property type="entry name" value="MgtE_N"/>
    <property type="match status" value="1"/>
</dbReference>
<keyword evidence="12" id="KW-1185">Reference proteome</keyword>
<dbReference type="EMBL" id="JAYGJQ010000002">
    <property type="protein sequence ID" value="MEA9357497.1"/>
    <property type="molecule type" value="Genomic_DNA"/>
</dbReference>
<comment type="subunit">
    <text evidence="9">Homodimer.</text>
</comment>